<accession>A0A517YLI2</accession>
<evidence type="ECO:0000313" key="3">
    <source>
        <dbReference type="Proteomes" id="UP000315017"/>
    </source>
</evidence>
<dbReference type="KEGG" id="aagg:ETAA8_62320"/>
<dbReference type="RefSeq" id="WP_145097616.1">
    <property type="nucleotide sequence ID" value="NZ_CP036274.1"/>
</dbReference>
<proteinExistence type="predicted"/>
<protein>
    <submittedName>
        <fullName evidence="2">Plasmid stabilization system protein</fullName>
    </submittedName>
</protein>
<dbReference type="Pfam" id="PF05016">
    <property type="entry name" value="ParE_toxin"/>
    <property type="match status" value="1"/>
</dbReference>
<dbReference type="AlphaFoldDB" id="A0A517YLI2"/>
<dbReference type="Proteomes" id="UP000315017">
    <property type="component" value="Chromosome"/>
</dbReference>
<dbReference type="InterPro" id="IPR035093">
    <property type="entry name" value="RelE/ParE_toxin_dom_sf"/>
</dbReference>
<gene>
    <name evidence="2" type="ORF">ETAA8_62320</name>
</gene>
<sequence length="105" mass="11934">MPNSICIRPRARLDIVELAVFLGERNAELADRFLNACESTFQLLADSPGIGGAYPTTDQRLENLSVFRVSGFPNHVLFYYRRPQEIEIVRVLHGARDIDFILPET</sequence>
<dbReference type="Gene3D" id="3.30.2310.20">
    <property type="entry name" value="RelE-like"/>
    <property type="match status" value="1"/>
</dbReference>
<dbReference type="OrthoDB" id="287917at2"/>
<reference evidence="2 3" key="1">
    <citation type="submission" date="2019-02" db="EMBL/GenBank/DDBJ databases">
        <title>Deep-cultivation of Planctomycetes and their phenomic and genomic characterization uncovers novel biology.</title>
        <authorList>
            <person name="Wiegand S."/>
            <person name="Jogler M."/>
            <person name="Boedeker C."/>
            <person name="Pinto D."/>
            <person name="Vollmers J."/>
            <person name="Rivas-Marin E."/>
            <person name="Kohn T."/>
            <person name="Peeters S.H."/>
            <person name="Heuer A."/>
            <person name="Rast P."/>
            <person name="Oberbeckmann S."/>
            <person name="Bunk B."/>
            <person name="Jeske O."/>
            <person name="Meyerdierks A."/>
            <person name="Storesund J.E."/>
            <person name="Kallscheuer N."/>
            <person name="Luecker S."/>
            <person name="Lage O.M."/>
            <person name="Pohl T."/>
            <person name="Merkel B.J."/>
            <person name="Hornburger P."/>
            <person name="Mueller R.-W."/>
            <person name="Bruemmer F."/>
            <person name="Labrenz M."/>
            <person name="Spormann A.M."/>
            <person name="Op den Camp H."/>
            <person name="Overmann J."/>
            <person name="Amann R."/>
            <person name="Jetten M.S.M."/>
            <person name="Mascher T."/>
            <person name="Medema M.H."/>
            <person name="Devos D.P."/>
            <person name="Kaster A.-K."/>
            <person name="Ovreas L."/>
            <person name="Rohde M."/>
            <person name="Galperin M.Y."/>
            <person name="Jogler C."/>
        </authorList>
    </citation>
    <scope>NUCLEOTIDE SEQUENCE [LARGE SCALE GENOMIC DNA]</scope>
    <source>
        <strain evidence="2 3">ETA_A8</strain>
    </source>
</reference>
<dbReference type="EMBL" id="CP036274">
    <property type="protein sequence ID" value="QDU31079.1"/>
    <property type="molecule type" value="Genomic_DNA"/>
</dbReference>
<name>A0A517YLI2_9BACT</name>
<dbReference type="InterPro" id="IPR007712">
    <property type="entry name" value="RelE/ParE_toxin"/>
</dbReference>
<evidence type="ECO:0000313" key="2">
    <source>
        <dbReference type="EMBL" id="QDU31079.1"/>
    </source>
</evidence>
<keyword evidence="1" id="KW-1277">Toxin-antitoxin system</keyword>
<evidence type="ECO:0000256" key="1">
    <source>
        <dbReference type="ARBA" id="ARBA00022649"/>
    </source>
</evidence>
<keyword evidence="3" id="KW-1185">Reference proteome</keyword>
<organism evidence="2 3">
    <name type="scientific">Anatilimnocola aggregata</name>
    <dbReference type="NCBI Taxonomy" id="2528021"/>
    <lineage>
        <taxon>Bacteria</taxon>
        <taxon>Pseudomonadati</taxon>
        <taxon>Planctomycetota</taxon>
        <taxon>Planctomycetia</taxon>
        <taxon>Pirellulales</taxon>
        <taxon>Pirellulaceae</taxon>
        <taxon>Anatilimnocola</taxon>
    </lineage>
</organism>